<dbReference type="AlphaFoldDB" id="A0AAU9FIR0"/>
<dbReference type="SMART" id="SM00184">
    <property type="entry name" value="RING"/>
    <property type="match status" value="1"/>
</dbReference>
<dbReference type="InterPro" id="IPR001841">
    <property type="entry name" value="Znf_RING"/>
</dbReference>
<dbReference type="GO" id="GO:0004842">
    <property type="term" value="F:ubiquitin-protein transferase activity"/>
    <property type="evidence" value="ECO:0007669"/>
    <property type="project" value="InterPro"/>
</dbReference>
<dbReference type="Proteomes" id="UP001500889">
    <property type="component" value="Chromosome U"/>
</dbReference>
<dbReference type="SUPFAM" id="SSF57850">
    <property type="entry name" value="RING/U-box"/>
    <property type="match status" value="1"/>
</dbReference>
<keyword evidence="2" id="KW-0862">Zinc</keyword>
<dbReference type="PANTHER" id="PTHR16047:SF7">
    <property type="entry name" value="E3 UBIQUITIN-PROTEIN LIGASE RFWD3"/>
    <property type="match status" value="1"/>
</dbReference>
<dbReference type="Pfam" id="PF13639">
    <property type="entry name" value="zf-RING_2"/>
    <property type="match status" value="1"/>
</dbReference>
<dbReference type="Gene3D" id="3.30.40.10">
    <property type="entry name" value="Zinc/RING finger domain, C3HC4 (zinc finger)"/>
    <property type="match status" value="1"/>
</dbReference>
<keyword evidence="4" id="KW-0175">Coiled coil</keyword>
<gene>
    <name evidence="6" type="ORF">DMAD_12847</name>
</gene>
<dbReference type="PROSITE" id="PS50089">
    <property type="entry name" value="ZF_RING_2"/>
    <property type="match status" value="1"/>
</dbReference>
<keyword evidence="7" id="KW-1185">Reference proteome</keyword>
<reference evidence="6 7" key="1">
    <citation type="submission" date="2024-02" db="EMBL/GenBank/DDBJ databases">
        <title>A chromosome-level genome assembly of Drosophila madeirensis, a fruit fly species endemic to Madeira island.</title>
        <authorList>
            <person name="Tomihara K."/>
            <person name="Llopart A."/>
            <person name="Yamamoto D."/>
        </authorList>
    </citation>
    <scope>NUCLEOTIDE SEQUENCE [LARGE SCALE GENOMIC DNA]</scope>
    <source>
        <strain evidence="6 7">RF1</strain>
    </source>
</reference>
<dbReference type="GO" id="GO:0005634">
    <property type="term" value="C:nucleus"/>
    <property type="evidence" value="ECO:0007669"/>
    <property type="project" value="InterPro"/>
</dbReference>
<keyword evidence="1 3" id="KW-0479">Metal-binding</keyword>
<dbReference type="InterPro" id="IPR013083">
    <property type="entry name" value="Znf_RING/FYVE/PHD"/>
</dbReference>
<accession>A0AAU9FIR0</accession>
<feature type="coiled-coil region" evidence="4">
    <location>
        <begin position="103"/>
        <end position="169"/>
    </location>
</feature>
<dbReference type="GO" id="GO:0036297">
    <property type="term" value="P:interstrand cross-link repair"/>
    <property type="evidence" value="ECO:0007669"/>
    <property type="project" value="InterPro"/>
</dbReference>
<dbReference type="PANTHER" id="PTHR16047">
    <property type="entry name" value="RFWD3 PROTEIN"/>
    <property type="match status" value="1"/>
</dbReference>
<name>A0AAU9FIR0_DROMD</name>
<protein>
    <submittedName>
        <fullName evidence="6">E3 ubiquitin-protein ligase RNF8-like</fullName>
    </submittedName>
</protein>
<dbReference type="GO" id="GO:0008270">
    <property type="term" value="F:zinc ion binding"/>
    <property type="evidence" value="ECO:0007669"/>
    <property type="project" value="UniProtKB-KW"/>
</dbReference>
<evidence type="ECO:0000313" key="7">
    <source>
        <dbReference type="Proteomes" id="UP001500889"/>
    </source>
</evidence>
<evidence type="ECO:0000256" key="4">
    <source>
        <dbReference type="SAM" id="Coils"/>
    </source>
</evidence>
<evidence type="ECO:0000256" key="2">
    <source>
        <dbReference type="ARBA" id="ARBA00022833"/>
    </source>
</evidence>
<evidence type="ECO:0000313" key="6">
    <source>
        <dbReference type="EMBL" id="BFF95444.1"/>
    </source>
</evidence>
<sequence length="236" mass="27462">MERSNSTEEIAGLVGESEWSTENLEDEATKCNGKHSRFLLHVAHVEHESRDLKRRVQELAEANDRLKCGIPVNLREMFEMHTYELQFVQLQKEQLTIERDGLLLQLQQENECYAGVLQQLEQQSKTMAQMNYEYQREIAERQERRGETLRALQQQERNHSLDMENLKQSMLDNNLEDITCSICLSTWKASGPHRLVSLACGHLFGDECIRACLNRVSECPICRKHADRATLRYINV</sequence>
<feature type="domain" description="RING-type" evidence="5">
    <location>
        <begin position="180"/>
        <end position="223"/>
    </location>
</feature>
<organism evidence="6 7">
    <name type="scientific">Drosophila madeirensis</name>
    <name type="common">Fruit fly</name>
    <dbReference type="NCBI Taxonomy" id="30013"/>
    <lineage>
        <taxon>Eukaryota</taxon>
        <taxon>Metazoa</taxon>
        <taxon>Ecdysozoa</taxon>
        <taxon>Arthropoda</taxon>
        <taxon>Hexapoda</taxon>
        <taxon>Insecta</taxon>
        <taxon>Pterygota</taxon>
        <taxon>Neoptera</taxon>
        <taxon>Endopterygota</taxon>
        <taxon>Diptera</taxon>
        <taxon>Brachycera</taxon>
        <taxon>Muscomorpha</taxon>
        <taxon>Ephydroidea</taxon>
        <taxon>Drosophilidae</taxon>
        <taxon>Drosophila</taxon>
        <taxon>Sophophora</taxon>
    </lineage>
</organism>
<evidence type="ECO:0000256" key="3">
    <source>
        <dbReference type="PROSITE-ProRule" id="PRU00175"/>
    </source>
</evidence>
<evidence type="ECO:0000259" key="5">
    <source>
        <dbReference type="PROSITE" id="PS50089"/>
    </source>
</evidence>
<evidence type="ECO:0000256" key="1">
    <source>
        <dbReference type="ARBA" id="ARBA00022771"/>
    </source>
</evidence>
<dbReference type="InterPro" id="IPR037381">
    <property type="entry name" value="RFWD3"/>
</dbReference>
<keyword evidence="1 3" id="KW-0863">Zinc-finger</keyword>
<proteinExistence type="predicted"/>
<dbReference type="EMBL" id="AP029264">
    <property type="protein sequence ID" value="BFF95444.1"/>
    <property type="molecule type" value="Genomic_DNA"/>
</dbReference>
<dbReference type="GO" id="GO:0016567">
    <property type="term" value="P:protein ubiquitination"/>
    <property type="evidence" value="ECO:0007669"/>
    <property type="project" value="InterPro"/>
</dbReference>